<dbReference type="GO" id="GO:0019748">
    <property type="term" value="P:secondary metabolic process"/>
    <property type="evidence" value="ECO:0007669"/>
    <property type="project" value="InterPro"/>
</dbReference>
<evidence type="ECO:0000313" key="1">
    <source>
        <dbReference type="EMBL" id="XBV86269.1"/>
    </source>
</evidence>
<name>A0AAU7UCQ3_9DEIO</name>
<gene>
    <name evidence="1" type="ORF">ABOD76_08155</name>
</gene>
<protein>
    <submittedName>
        <fullName evidence="1">Aminoglycoside phosphotransferase family protein</fullName>
    </submittedName>
</protein>
<sequence length="320" mass="34600">MNEPLPIEVQPQVRAYAQSVGAPGQRWLDALPRIVLEVCQAWMLTRGAPIAGGSRSYVCQVTTAEGQPAVLKVALPEAALTTQMSTLVAAQGRGYVQVLAHDPAQGALLLEALGAPVQASSIPDVLSLTARTLNLVWDLPLDLFPPLQHVDEHKAAQLFALVQTLGASHAGPGEEAVIQQALDHARTRLHASEPRRQVVVHGDAHAGNLLRVERARPGAETGVVFVDPEGFRCEPEYDLGVAVREWNAHLLASDDPQGELRAWCERLAQDTSTDAEAIWEWGFLERVSTGLYLRHHGLPALGAPFLATAQRLRSGNAEQR</sequence>
<dbReference type="GO" id="GO:0016773">
    <property type="term" value="F:phosphotransferase activity, alcohol group as acceptor"/>
    <property type="evidence" value="ECO:0007669"/>
    <property type="project" value="InterPro"/>
</dbReference>
<organism evidence="1">
    <name type="scientific">Deinococcus sonorensis KR-87</name>
    <dbReference type="NCBI Taxonomy" id="694439"/>
    <lineage>
        <taxon>Bacteria</taxon>
        <taxon>Thermotogati</taxon>
        <taxon>Deinococcota</taxon>
        <taxon>Deinococci</taxon>
        <taxon>Deinococcales</taxon>
        <taxon>Deinococcaceae</taxon>
        <taxon>Deinococcus</taxon>
    </lineage>
</organism>
<dbReference type="Gene3D" id="3.90.1200.10">
    <property type="match status" value="1"/>
</dbReference>
<dbReference type="KEGG" id="dsc:ABOD76_08155"/>
<dbReference type="InterPro" id="IPR006748">
    <property type="entry name" value="NH2Glyco/OHUrea_AB-resist_kin"/>
</dbReference>
<dbReference type="AlphaFoldDB" id="A0AAU7UCQ3"/>
<dbReference type="EMBL" id="CP158299">
    <property type="protein sequence ID" value="XBV86269.1"/>
    <property type="molecule type" value="Genomic_DNA"/>
</dbReference>
<dbReference type="Pfam" id="PF04655">
    <property type="entry name" value="APH_6_hur"/>
    <property type="match status" value="1"/>
</dbReference>
<dbReference type="SUPFAM" id="SSF56112">
    <property type="entry name" value="Protein kinase-like (PK-like)"/>
    <property type="match status" value="1"/>
</dbReference>
<reference evidence="1" key="1">
    <citation type="submission" date="2024-06" db="EMBL/GenBank/DDBJ databases">
        <title>Draft Genome Sequence of Deinococcus sonorensis Type Strain KR-87, a Biofilm Producing Representative of the Genus Deinococcus.</title>
        <authorList>
            <person name="Boren L.S."/>
            <person name="Grosso R.A."/>
            <person name="Hugenberg-Cox A.N."/>
            <person name="Hill J.T.E."/>
            <person name="Albert C.M."/>
            <person name="Tuohy J.M."/>
        </authorList>
    </citation>
    <scope>NUCLEOTIDE SEQUENCE</scope>
    <source>
        <strain evidence="1">KR-87</strain>
    </source>
</reference>
<dbReference type="InterPro" id="IPR011009">
    <property type="entry name" value="Kinase-like_dom_sf"/>
</dbReference>
<dbReference type="RefSeq" id="WP_350244332.1">
    <property type="nucleotide sequence ID" value="NZ_CP158299.1"/>
</dbReference>
<accession>A0AAU7UCQ3</accession>
<proteinExistence type="predicted"/>